<dbReference type="Pfam" id="PF04138">
    <property type="entry name" value="GtrA_DPMS_TM"/>
    <property type="match status" value="1"/>
</dbReference>
<comment type="subcellular location">
    <subcellularLocation>
        <location evidence="1">Membrane</location>
        <topology evidence="1">Multi-pass membrane protein</topology>
    </subcellularLocation>
</comment>
<evidence type="ECO:0000256" key="2">
    <source>
        <dbReference type="ARBA" id="ARBA00009399"/>
    </source>
</evidence>
<dbReference type="GO" id="GO:0005886">
    <property type="term" value="C:plasma membrane"/>
    <property type="evidence" value="ECO:0007669"/>
    <property type="project" value="TreeGrafter"/>
</dbReference>
<evidence type="ECO:0000256" key="5">
    <source>
        <dbReference type="ARBA" id="ARBA00023136"/>
    </source>
</evidence>
<dbReference type="OrthoDB" id="56015at2157"/>
<feature type="transmembrane region" description="Helical" evidence="6">
    <location>
        <begin position="280"/>
        <end position="298"/>
    </location>
</feature>
<comment type="similarity">
    <text evidence="2">Belongs to the GtrA family.</text>
</comment>
<keyword evidence="9" id="KW-1185">Reference proteome</keyword>
<evidence type="ECO:0000256" key="4">
    <source>
        <dbReference type="ARBA" id="ARBA00022989"/>
    </source>
</evidence>
<dbReference type="GO" id="GO:0000271">
    <property type="term" value="P:polysaccharide biosynthetic process"/>
    <property type="evidence" value="ECO:0007669"/>
    <property type="project" value="InterPro"/>
</dbReference>
<keyword evidence="5 6" id="KW-0472">Membrane</keyword>
<evidence type="ECO:0000256" key="3">
    <source>
        <dbReference type="ARBA" id="ARBA00022692"/>
    </source>
</evidence>
<feature type="transmembrane region" description="Helical" evidence="6">
    <location>
        <begin position="253"/>
        <end position="274"/>
    </location>
</feature>
<keyword evidence="4 6" id="KW-1133">Transmembrane helix</keyword>
<dbReference type="KEGG" id="tvo:TVG1012727"/>
<evidence type="ECO:0000313" key="9">
    <source>
        <dbReference type="Proteomes" id="UP000001017"/>
    </source>
</evidence>
<reference evidence="8 9" key="2">
    <citation type="journal article" date="2000" name="Proc. Natl. Acad. Sci. U.S.A.">
        <title>Archaeal adaptation to higher temperatures revealed by genomic sequence of Thermoplasma volcanium.</title>
        <authorList>
            <person name="Kawashima T."/>
            <person name="Amano N."/>
            <person name="Koike H."/>
            <person name="Makino S."/>
            <person name="Higuchi S."/>
            <person name="Kawashima-Ohya Y."/>
            <person name="Watanabe K."/>
            <person name="Yamazaki M."/>
            <person name="Kanehori K."/>
            <person name="Kawamoto T."/>
            <person name="Nunoshiba T."/>
            <person name="Yamamoto Y."/>
            <person name="Aramaki H."/>
            <person name="Makino K."/>
            <person name="Suzuki M."/>
        </authorList>
    </citation>
    <scope>NUCLEOTIDE SEQUENCE [LARGE SCALE GENOMIC DNA]</scope>
    <source>
        <strain evidence="9">ATCC 51530 / DSM 4299 / JCM 9571 / NBRC 15438 / GSS1</strain>
    </source>
</reference>
<dbReference type="STRING" id="273116.gene:9381783"/>
<dbReference type="PaxDb" id="273116-14325208"/>
<dbReference type="InterPro" id="IPR051401">
    <property type="entry name" value="GtrA_CellWall_Glycosyl"/>
</dbReference>
<dbReference type="EMBL" id="BA000011">
    <property type="protein sequence ID" value="BAB60133.1"/>
    <property type="molecule type" value="Genomic_DNA"/>
</dbReference>
<dbReference type="InterPro" id="IPR007267">
    <property type="entry name" value="GtrA_DPMS_TM"/>
</dbReference>
<dbReference type="PANTHER" id="PTHR38459:SF1">
    <property type="entry name" value="PROPHAGE BACTOPRENOL-LINKED GLUCOSE TRANSLOCASE HOMOLOG"/>
    <property type="match status" value="1"/>
</dbReference>
<dbReference type="HOGENOM" id="CLU_881725_0_0_2"/>
<keyword evidence="3 6" id="KW-0812">Transmembrane</keyword>
<evidence type="ECO:0000256" key="6">
    <source>
        <dbReference type="SAM" id="Phobius"/>
    </source>
</evidence>
<organism evidence="8 9">
    <name type="scientific">Thermoplasma volcanium (strain ATCC 51530 / DSM 4299 / JCM 9571 / NBRC 15438 / GSS1)</name>
    <dbReference type="NCBI Taxonomy" id="273116"/>
    <lineage>
        <taxon>Archaea</taxon>
        <taxon>Methanobacteriati</taxon>
        <taxon>Thermoplasmatota</taxon>
        <taxon>Thermoplasmata</taxon>
        <taxon>Thermoplasmatales</taxon>
        <taxon>Thermoplasmataceae</taxon>
        <taxon>Thermoplasma</taxon>
    </lineage>
</organism>
<proteinExistence type="inferred from homology"/>
<feature type="domain" description="GtrA/DPMS transmembrane" evidence="7">
    <location>
        <begin position="187"/>
        <end position="304"/>
    </location>
</feature>
<name>Q97A19_THEVO</name>
<accession>Q97A19</accession>
<reference evidence="8 9" key="1">
    <citation type="journal article" date="1999" name="Proc. Jpn. Acad.">
        <title>Determination of the complete genomic DNA sequence of Thermoplasma volvanium GSS1.</title>
        <authorList>
            <person name="Kawashima T."/>
            <person name="Yamamoto Y."/>
            <person name="Aramaki H."/>
            <person name="Nunoshiba T."/>
            <person name="Kawamoto T."/>
            <person name="Watanabe K."/>
            <person name="Yamazaki M."/>
            <person name="Kanehori K."/>
            <person name="Amano N."/>
            <person name="Ohya Y."/>
            <person name="Makino K."/>
            <person name="Suzuki M."/>
        </authorList>
    </citation>
    <scope>NUCLEOTIDE SEQUENCE [LARGE SCALE GENOMIC DNA]</scope>
    <source>
        <strain evidence="9">ATCC 51530 / DSM 4299 / JCM 9571 / NBRC 15438 / GSS1</strain>
    </source>
</reference>
<dbReference type="GeneID" id="1441102"/>
<sequence>MLNNTQKAISEYYYDPLSILSDKTLIVITNDEDIPKNVPPFGEIKVFNRSAIEKDKQKFKSTLSESTYYMIVDGGYGSNAIENDVSLLDRYDIIVERRKLRWLLKIFKKVLDEDERLAETSLDVILTNSKVMEYIINRGYKISRETILKVISSNRFNVKYVDTNILQNVSSFFYVTLFEISHSSLLRYLAVGTSGIVVNEMLLKLLSYHIPLTFADALAIETSISTNFLLNEYWTFRGRKVSKSVKNIFKRMGLHNFTSLLGLGINLGIFTLLVYGGTEILIANMIGITAAFLSRYLMSSRIIWKNKNEKDIISP</sequence>
<dbReference type="RefSeq" id="WP_010917220.1">
    <property type="nucleotide sequence ID" value="NC_002689.2"/>
</dbReference>
<protein>
    <recommendedName>
        <fullName evidence="7">GtrA/DPMS transmembrane domain-containing protein</fullName>
    </recommendedName>
</protein>
<evidence type="ECO:0000256" key="1">
    <source>
        <dbReference type="ARBA" id="ARBA00004141"/>
    </source>
</evidence>
<dbReference type="PhylomeDB" id="Q97A19"/>
<dbReference type="Proteomes" id="UP000001017">
    <property type="component" value="Chromosome"/>
</dbReference>
<gene>
    <name evidence="8" type="ORF">TVG1012727</name>
</gene>
<dbReference type="eggNOG" id="arCOG02228">
    <property type="taxonomic scope" value="Archaea"/>
</dbReference>
<evidence type="ECO:0000313" key="8">
    <source>
        <dbReference type="EMBL" id="BAB60133.1"/>
    </source>
</evidence>
<evidence type="ECO:0000259" key="7">
    <source>
        <dbReference type="Pfam" id="PF04138"/>
    </source>
</evidence>
<dbReference type="AlphaFoldDB" id="Q97A19"/>
<dbReference type="PANTHER" id="PTHR38459">
    <property type="entry name" value="PROPHAGE BACTOPRENOL-LINKED GLUCOSE TRANSLOCASE HOMOLOG"/>
    <property type="match status" value="1"/>
</dbReference>